<organism evidence="7 8">
    <name type="scientific">Algoriphagus aquaeductus</name>
    <dbReference type="NCBI Taxonomy" id="475299"/>
    <lineage>
        <taxon>Bacteria</taxon>
        <taxon>Pseudomonadati</taxon>
        <taxon>Bacteroidota</taxon>
        <taxon>Cytophagia</taxon>
        <taxon>Cytophagales</taxon>
        <taxon>Cyclobacteriaceae</taxon>
        <taxon>Algoriphagus</taxon>
    </lineage>
</organism>
<dbReference type="NCBIfam" id="TIGR04283">
    <property type="entry name" value="glyco_like_mftF"/>
    <property type="match status" value="1"/>
</dbReference>
<keyword evidence="4 7" id="KW-0808">Transferase</keyword>
<keyword evidence="5" id="KW-0472">Membrane</keyword>
<keyword evidence="3" id="KW-0328">Glycosyltransferase</keyword>
<evidence type="ECO:0000256" key="5">
    <source>
        <dbReference type="ARBA" id="ARBA00023136"/>
    </source>
</evidence>
<reference evidence="7 8" key="1">
    <citation type="submission" date="2018-06" db="EMBL/GenBank/DDBJ databases">
        <title>Genomic Encyclopedia of Archaeal and Bacterial Type Strains, Phase II (KMG-II): from individual species to whole genera.</title>
        <authorList>
            <person name="Goeker M."/>
        </authorList>
    </citation>
    <scope>NUCLEOTIDE SEQUENCE [LARGE SCALE GENOMIC DNA]</scope>
    <source>
        <strain evidence="7 8">T4</strain>
    </source>
</reference>
<dbReference type="InterPro" id="IPR001173">
    <property type="entry name" value="Glyco_trans_2-like"/>
</dbReference>
<feature type="domain" description="Glycosyltransferase 2-like" evidence="6">
    <location>
        <begin position="8"/>
        <end position="134"/>
    </location>
</feature>
<accession>A0A326RLY3</accession>
<evidence type="ECO:0000259" key="6">
    <source>
        <dbReference type="Pfam" id="PF00535"/>
    </source>
</evidence>
<dbReference type="Proteomes" id="UP000248917">
    <property type="component" value="Unassembled WGS sequence"/>
</dbReference>
<evidence type="ECO:0000313" key="7">
    <source>
        <dbReference type="EMBL" id="PZV80272.1"/>
    </source>
</evidence>
<keyword evidence="8" id="KW-1185">Reference proteome</keyword>
<keyword evidence="2" id="KW-1003">Cell membrane</keyword>
<name>A0A326RLY3_9BACT</name>
<dbReference type="GO" id="GO:0005886">
    <property type="term" value="C:plasma membrane"/>
    <property type="evidence" value="ECO:0007669"/>
    <property type="project" value="UniProtKB-SubCell"/>
</dbReference>
<evidence type="ECO:0000256" key="4">
    <source>
        <dbReference type="ARBA" id="ARBA00022679"/>
    </source>
</evidence>
<dbReference type="EMBL" id="QKTX01000012">
    <property type="protein sequence ID" value="PZV80272.1"/>
    <property type="molecule type" value="Genomic_DNA"/>
</dbReference>
<evidence type="ECO:0000256" key="1">
    <source>
        <dbReference type="ARBA" id="ARBA00004236"/>
    </source>
</evidence>
<sequence length="234" mass="26606">MNDILRLSVIIPVLNESQNLKELLPLLKRHGGDFLENLIVVDGGSTDGSVETASQLGAQVFELKEGSRAKQMNLGASKATGNTLFFVHADTRPLPSFAEDIQIARLRKYKAGCYRYQFESSNPLLRLNGWATRFNGLFSGGGDQTLFISKKFFDALGGFDSSYCLMEDFELVRRIKKKTSFYIIPKSIRVSARKYEHNSWLRVQLVNLYVFLKFHLGTSPQELKSIYLKHLHYD</sequence>
<dbReference type="PANTHER" id="PTHR43646">
    <property type="entry name" value="GLYCOSYLTRANSFERASE"/>
    <property type="match status" value="1"/>
</dbReference>
<gene>
    <name evidence="7" type="ORF">CLV31_11237</name>
</gene>
<dbReference type="OrthoDB" id="9810303at2"/>
<comment type="caution">
    <text evidence="7">The sequence shown here is derived from an EMBL/GenBank/DDBJ whole genome shotgun (WGS) entry which is preliminary data.</text>
</comment>
<evidence type="ECO:0000313" key="8">
    <source>
        <dbReference type="Proteomes" id="UP000248917"/>
    </source>
</evidence>
<comment type="subcellular location">
    <subcellularLocation>
        <location evidence="1">Cell membrane</location>
    </subcellularLocation>
</comment>
<proteinExistence type="predicted"/>
<protein>
    <submittedName>
        <fullName evidence="7">RSAM/selenodomain-associated transferase 2</fullName>
    </submittedName>
</protein>
<evidence type="ECO:0000256" key="3">
    <source>
        <dbReference type="ARBA" id="ARBA00022676"/>
    </source>
</evidence>
<dbReference type="CDD" id="cd02522">
    <property type="entry name" value="GT_2_like_a"/>
    <property type="match status" value="1"/>
</dbReference>
<dbReference type="GO" id="GO:0016757">
    <property type="term" value="F:glycosyltransferase activity"/>
    <property type="evidence" value="ECO:0007669"/>
    <property type="project" value="UniProtKB-KW"/>
</dbReference>
<dbReference type="SUPFAM" id="SSF53448">
    <property type="entry name" value="Nucleotide-diphospho-sugar transferases"/>
    <property type="match status" value="1"/>
</dbReference>
<evidence type="ECO:0000256" key="2">
    <source>
        <dbReference type="ARBA" id="ARBA00022475"/>
    </source>
</evidence>
<dbReference type="Pfam" id="PF00535">
    <property type="entry name" value="Glycos_transf_2"/>
    <property type="match status" value="1"/>
</dbReference>
<dbReference type="AlphaFoldDB" id="A0A326RLY3"/>
<dbReference type="InterPro" id="IPR026461">
    <property type="entry name" value="Trfase_2_rSAM/seldom_assoc"/>
</dbReference>
<dbReference type="InterPro" id="IPR029044">
    <property type="entry name" value="Nucleotide-diphossugar_trans"/>
</dbReference>
<dbReference type="PANTHER" id="PTHR43646:SF2">
    <property type="entry name" value="GLYCOSYLTRANSFERASE 2-LIKE DOMAIN-CONTAINING PROTEIN"/>
    <property type="match status" value="1"/>
</dbReference>
<dbReference type="Gene3D" id="3.90.550.10">
    <property type="entry name" value="Spore Coat Polysaccharide Biosynthesis Protein SpsA, Chain A"/>
    <property type="match status" value="1"/>
</dbReference>
<dbReference type="RefSeq" id="WP_111393839.1">
    <property type="nucleotide sequence ID" value="NZ_QKTX01000012.1"/>
</dbReference>